<protein>
    <submittedName>
        <fullName evidence="2">CHAP domain-containing protein</fullName>
    </submittedName>
</protein>
<dbReference type="RefSeq" id="WP_380701164.1">
    <property type="nucleotide sequence ID" value="NZ_JBHSAP010000003.1"/>
</dbReference>
<dbReference type="PROSITE" id="PS50911">
    <property type="entry name" value="CHAP"/>
    <property type="match status" value="1"/>
</dbReference>
<keyword evidence="3" id="KW-1185">Reference proteome</keyword>
<organism evidence="2 3">
    <name type="scientific">Salinithrix halophila</name>
    <dbReference type="NCBI Taxonomy" id="1485204"/>
    <lineage>
        <taxon>Bacteria</taxon>
        <taxon>Bacillati</taxon>
        <taxon>Bacillota</taxon>
        <taxon>Bacilli</taxon>
        <taxon>Bacillales</taxon>
        <taxon>Thermoactinomycetaceae</taxon>
        <taxon>Salinithrix</taxon>
    </lineage>
</organism>
<evidence type="ECO:0000313" key="3">
    <source>
        <dbReference type="Proteomes" id="UP001595843"/>
    </source>
</evidence>
<dbReference type="Gene3D" id="3.90.1720.10">
    <property type="entry name" value="endopeptidase domain like (from Nostoc punctiforme)"/>
    <property type="match status" value="1"/>
</dbReference>
<sequence length="128" mass="14220">MNSLDASTSEVDPWGFYKRQCTSFVAWRMNQRGVAFENGMRGGHWGNAEHWDENARAIGYRVDNQAAVGAIAQFNPGEGGNVSFGHIAYVTGISGATITIEEYNFDPPYEFSQRQIPASQVSNFIHIQ</sequence>
<comment type="caution">
    <text evidence="2">The sequence shown here is derived from an EMBL/GenBank/DDBJ whole genome shotgun (WGS) entry which is preliminary data.</text>
</comment>
<feature type="domain" description="Peptidase C51" evidence="1">
    <location>
        <begin position="1"/>
        <end position="126"/>
    </location>
</feature>
<dbReference type="SUPFAM" id="SSF54001">
    <property type="entry name" value="Cysteine proteinases"/>
    <property type="match status" value="1"/>
</dbReference>
<name>A0ABV8JAK7_9BACL</name>
<reference evidence="3" key="1">
    <citation type="journal article" date="2019" name="Int. J. Syst. Evol. Microbiol.">
        <title>The Global Catalogue of Microorganisms (GCM) 10K type strain sequencing project: providing services to taxonomists for standard genome sequencing and annotation.</title>
        <authorList>
            <consortium name="The Broad Institute Genomics Platform"/>
            <consortium name="The Broad Institute Genome Sequencing Center for Infectious Disease"/>
            <person name="Wu L."/>
            <person name="Ma J."/>
        </authorList>
    </citation>
    <scope>NUCLEOTIDE SEQUENCE [LARGE SCALE GENOMIC DNA]</scope>
    <source>
        <strain evidence="3">IBRC-M 10813</strain>
    </source>
</reference>
<accession>A0ABV8JAK7</accession>
<gene>
    <name evidence="2" type="ORF">ACFOUO_00765</name>
</gene>
<dbReference type="EMBL" id="JBHSAP010000003">
    <property type="protein sequence ID" value="MFC4075345.1"/>
    <property type="molecule type" value="Genomic_DNA"/>
</dbReference>
<dbReference type="Pfam" id="PF05257">
    <property type="entry name" value="CHAP"/>
    <property type="match status" value="1"/>
</dbReference>
<evidence type="ECO:0000259" key="1">
    <source>
        <dbReference type="PROSITE" id="PS50911"/>
    </source>
</evidence>
<evidence type="ECO:0000313" key="2">
    <source>
        <dbReference type="EMBL" id="MFC4075345.1"/>
    </source>
</evidence>
<dbReference type="InterPro" id="IPR007921">
    <property type="entry name" value="CHAP_dom"/>
</dbReference>
<dbReference type="InterPro" id="IPR038765">
    <property type="entry name" value="Papain-like_cys_pep_sf"/>
</dbReference>
<dbReference type="Proteomes" id="UP001595843">
    <property type="component" value="Unassembled WGS sequence"/>
</dbReference>
<proteinExistence type="predicted"/>